<gene>
    <name evidence="2" type="ORF">A3F84_18385</name>
</gene>
<accession>A0A1F6C9W5</accession>
<evidence type="ECO:0000256" key="1">
    <source>
        <dbReference type="SAM" id="MobiDB-lite"/>
    </source>
</evidence>
<reference evidence="2 3" key="1">
    <citation type="journal article" date="2016" name="Nat. Commun.">
        <title>Thousands of microbial genomes shed light on interconnected biogeochemical processes in an aquifer system.</title>
        <authorList>
            <person name="Anantharaman K."/>
            <person name="Brown C.T."/>
            <person name="Hug L.A."/>
            <person name="Sharon I."/>
            <person name="Castelle C.J."/>
            <person name="Probst A.J."/>
            <person name="Thomas B.C."/>
            <person name="Singh A."/>
            <person name="Wilkins M.J."/>
            <person name="Karaoz U."/>
            <person name="Brodie E.L."/>
            <person name="Williams K.H."/>
            <person name="Hubbard S.S."/>
            <person name="Banfield J.F."/>
        </authorList>
    </citation>
    <scope>NUCLEOTIDE SEQUENCE [LARGE SCALE GENOMIC DNA]</scope>
    <source>
        <strain evidence="3">RIFCSPLOWO2_12_FULL_64_10</strain>
    </source>
</reference>
<name>A0A1F6C9W5_HANXR</name>
<feature type="region of interest" description="Disordered" evidence="1">
    <location>
        <begin position="75"/>
        <end position="116"/>
    </location>
</feature>
<evidence type="ECO:0000313" key="2">
    <source>
        <dbReference type="EMBL" id="OGG45717.1"/>
    </source>
</evidence>
<protein>
    <submittedName>
        <fullName evidence="2">Uncharacterized protein</fullName>
    </submittedName>
</protein>
<dbReference type="AlphaFoldDB" id="A0A1F6C9W5"/>
<dbReference type="EMBL" id="MFKF01000367">
    <property type="protein sequence ID" value="OGG45717.1"/>
    <property type="molecule type" value="Genomic_DNA"/>
</dbReference>
<comment type="caution">
    <text evidence="2">The sequence shown here is derived from an EMBL/GenBank/DDBJ whole genome shotgun (WGS) entry which is preliminary data.</text>
</comment>
<sequence length="137" mass="14702">MALRIQTDSPVTVKFPYGDFKEKPNDFNGKGTVDYLYTVEVNGDKDYLYADKELHGLLQKAGVKKGSRFTITKTKEGKQVSWKVEPLAPASPDQAFSEAQADSKGPETGAPATSGSEALAGGLFGLAARCLRESLNA</sequence>
<dbReference type="Proteomes" id="UP000178606">
    <property type="component" value="Unassembled WGS sequence"/>
</dbReference>
<proteinExistence type="predicted"/>
<organism evidence="2 3">
    <name type="scientific">Handelsmanbacteria sp. (strain RIFCSPLOWO2_12_FULL_64_10)</name>
    <dbReference type="NCBI Taxonomy" id="1817868"/>
    <lineage>
        <taxon>Bacteria</taxon>
        <taxon>Candidatus Handelsmaniibacteriota</taxon>
    </lineage>
</organism>
<evidence type="ECO:0000313" key="3">
    <source>
        <dbReference type="Proteomes" id="UP000178606"/>
    </source>
</evidence>